<feature type="transmembrane region" description="Helical" evidence="5">
    <location>
        <begin position="318"/>
        <end position="336"/>
    </location>
</feature>
<comment type="caution">
    <text evidence="7">The sequence shown here is derived from an EMBL/GenBank/DDBJ whole genome shotgun (WGS) entry which is preliminary data.</text>
</comment>
<feature type="transmembrane region" description="Helical" evidence="5">
    <location>
        <begin position="136"/>
        <end position="159"/>
    </location>
</feature>
<feature type="transmembrane region" description="Helical" evidence="5">
    <location>
        <begin position="32"/>
        <end position="49"/>
    </location>
</feature>
<evidence type="ECO:0000313" key="8">
    <source>
        <dbReference type="Proteomes" id="UP000231086"/>
    </source>
</evidence>
<feature type="transmembrane region" description="Helical" evidence="5">
    <location>
        <begin position="165"/>
        <end position="182"/>
    </location>
</feature>
<keyword evidence="3 5" id="KW-1133">Transmembrane helix</keyword>
<sequence>MGRGIFLGQSVQVYFAIFMLTKVKKFLTPAKIILLIEAATVFLAAFGLIPKEAVLFLSGLLLFYFLFAPTSQAVLIFIASVPLFVALPFSAGFDHMANWRLFALAIFLAWFCRRGFWRFSFWRAKLKQPLFTNFNVFEILGWLFFGSLLVSLLASVDLIAGLKKIAFLVNIFLLYPVVKDLLRRYKNFWQRLLRVLGVAVFWVLLVGLVQLVFVFFRPLFVFWQYWAGRFVDAFYGSGLAKLLSFSNTWFAYNDVQPPTLRLFSVFPDSHSFALFLILTLPALIVLGYFSAKKWIKRITLLLVGGAFLGIVLSGSRGAWLSFIVAAGVALLIFLLVTDRRPLALTNILVLVIFLGTFGLSLIYPSTLFWAQSYQTGEGDMTGSLAFLKRVKSISDTRELSNHGRLQIWESSVKSVAEHPLLGVGVGNFPVVLGEDFSVLKRGASAHNLFLDFGAESGVLSMVLLLFIFLEIFKMIWRVFLRTADKKIALLFISFFIYIAWALGYSLFDVVLLNDKVLLIFVVSLAIINFNFQKDEKSGANQ</sequence>
<keyword evidence="4 5" id="KW-0472">Membrane</keyword>
<dbReference type="GO" id="GO:0016020">
    <property type="term" value="C:membrane"/>
    <property type="evidence" value="ECO:0007669"/>
    <property type="project" value="UniProtKB-SubCell"/>
</dbReference>
<evidence type="ECO:0000256" key="1">
    <source>
        <dbReference type="ARBA" id="ARBA00004141"/>
    </source>
</evidence>
<dbReference type="AlphaFoldDB" id="A0A2M8KI97"/>
<proteinExistence type="predicted"/>
<evidence type="ECO:0000256" key="3">
    <source>
        <dbReference type="ARBA" id="ARBA00022989"/>
    </source>
</evidence>
<organism evidence="7 8">
    <name type="scientific">Candidatus Portnoybacteria bacterium CG10_big_fil_rev_8_21_14_0_10_44_7</name>
    <dbReference type="NCBI Taxonomy" id="1974816"/>
    <lineage>
        <taxon>Bacteria</taxon>
        <taxon>Candidatus Portnoyibacteriota</taxon>
    </lineage>
</organism>
<accession>A0A2M8KI97</accession>
<feature type="transmembrane region" description="Helical" evidence="5">
    <location>
        <begin position="343"/>
        <end position="363"/>
    </location>
</feature>
<feature type="transmembrane region" description="Helical" evidence="5">
    <location>
        <begin position="487"/>
        <end position="506"/>
    </location>
</feature>
<reference evidence="8" key="1">
    <citation type="submission" date="2017-09" db="EMBL/GenBank/DDBJ databases">
        <title>Depth-based differentiation of microbial function through sediment-hosted aquifers and enrichment of novel symbionts in the deep terrestrial subsurface.</title>
        <authorList>
            <person name="Probst A.J."/>
            <person name="Ladd B."/>
            <person name="Jarett J.K."/>
            <person name="Geller-Mcgrath D.E."/>
            <person name="Sieber C.M.K."/>
            <person name="Emerson J.B."/>
            <person name="Anantharaman K."/>
            <person name="Thomas B.C."/>
            <person name="Malmstrom R."/>
            <person name="Stieglmeier M."/>
            <person name="Klingl A."/>
            <person name="Woyke T."/>
            <person name="Ryan C.M."/>
            <person name="Banfield J.F."/>
        </authorList>
    </citation>
    <scope>NUCLEOTIDE SEQUENCE [LARGE SCALE GENOMIC DNA]</scope>
</reference>
<feature type="transmembrane region" description="Helical" evidence="5">
    <location>
        <begin position="61"/>
        <end position="85"/>
    </location>
</feature>
<evidence type="ECO:0000313" key="7">
    <source>
        <dbReference type="EMBL" id="PJE59641.1"/>
    </source>
</evidence>
<dbReference type="InterPro" id="IPR051533">
    <property type="entry name" value="WaaL-like"/>
</dbReference>
<dbReference type="Pfam" id="PF04932">
    <property type="entry name" value="Wzy_C"/>
    <property type="match status" value="1"/>
</dbReference>
<feature type="transmembrane region" description="Helical" evidence="5">
    <location>
        <begin position="294"/>
        <end position="312"/>
    </location>
</feature>
<evidence type="ECO:0000259" key="6">
    <source>
        <dbReference type="Pfam" id="PF04932"/>
    </source>
</evidence>
<feature type="transmembrane region" description="Helical" evidence="5">
    <location>
        <begin position="97"/>
        <end position="116"/>
    </location>
</feature>
<gene>
    <name evidence="7" type="ORF">COU85_02595</name>
</gene>
<dbReference type="PANTHER" id="PTHR37422:SF13">
    <property type="entry name" value="LIPOPOLYSACCHARIDE BIOSYNTHESIS PROTEIN PA4999-RELATED"/>
    <property type="match status" value="1"/>
</dbReference>
<comment type="subcellular location">
    <subcellularLocation>
        <location evidence="1">Membrane</location>
        <topology evidence="1">Multi-pass membrane protein</topology>
    </subcellularLocation>
</comment>
<name>A0A2M8KI97_9BACT</name>
<evidence type="ECO:0000256" key="5">
    <source>
        <dbReference type="SAM" id="Phobius"/>
    </source>
</evidence>
<feature type="domain" description="O-antigen ligase-related" evidence="6">
    <location>
        <begin position="306"/>
        <end position="465"/>
    </location>
</feature>
<evidence type="ECO:0000256" key="4">
    <source>
        <dbReference type="ARBA" id="ARBA00023136"/>
    </source>
</evidence>
<dbReference type="InterPro" id="IPR007016">
    <property type="entry name" value="O-antigen_ligase-rel_domated"/>
</dbReference>
<feature type="transmembrane region" description="Helical" evidence="5">
    <location>
        <begin position="270"/>
        <end position="289"/>
    </location>
</feature>
<feature type="transmembrane region" description="Helical" evidence="5">
    <location>
        <begin position="194"/>
        <end position="216"/>
    </location>
</feature>
<dbReference type="Proteomes" id="UP000231086">
    <property type="component" value="Unassembled WGS sequence"/>
</dbReference>
<dbReference type="PANTHER" id="PTHR37422">
    <property type="entry name" value="TEICHURONIC ACID BIOSYNTHESIS PROTEIN TUAE"/>
    <property type="match status" value="1"/>
</dbReference>
<keyword evidence="2 5" id="KW-0812">Transmembrane</keyword>
<dbReference type="EMBL" id="PFEA01000049">
    <property type="protein sequence ID" value="PJE59641.1"/>
    <property type="molecule type" value="Genomic_DNA"/>
</dbReference>
<feature type="transmembrane region" description="Helical" evidence="5">
    <location>
        <begin position="457"/>
        <end position="475"/>
    </location>
</feature>
<feature type="transmembrane region" description="Helical" evidence="5">
    <location>
        <begin position="512"/>
        <end position="531"/>
    </location>
</feature>
<evidence type="ECO:0000256" key="2">
    <source>
        <dbReference type="ARBA" id="ARBA00022692"/>
    </source>
</evidence>
<protein>
    <recommendedName>
        <fullName evidence="6">O-antigen ligase-related domain-containing protein</fullName>
    </recommendedName>
</protein>